<evidence type="ECO:0000313" key="1">
    <source>
        <dbReference type="EMBL" id="VEH16040.1"/>
    </source>
</evidence>
<dbReference type="InterPro" id="IPR042184">
    <property type="entry name" value="YqeY/Aim41_N"/>
</dbReference>
<accession>A0A3S4T389</accession>
<dbReference type="InterPro" id="IPR019004">
    <property type="entry name" value="YqeY/Aim41"/>
</dbReference>
<evidence type="ECO:0000313" key="2">
    <source>
        <dbReference type="Proteomes" id="UP000274578"/>
    </source>
</evidence>
<name>A0A3S4T389_9BACT</name>
<dbReference type="Gene3D" id="1.10.10.410">
    <property type="match status" value="1"/>
</dbReference>
<proteinExistence type="predicted"/>
<organism evidence="1 2">
    <name type="scientific">Segatella oris</name>
    <dbReference type="NCBI Taxonomy" id="28135"/>
    <lineage>
        <taxon>Bacteria</taxon>
        <taxon>Pseudomonadati</taxon>
        <taxon>Bacteroidota</taxon>
        <taxon>Bacteroidia</taxon>
        <taxon>Bacteroidales</taxon>
        <taxon>Prevotellaceae</taxon>
        <taxon>Segatella</taxon>
    </lineage>
</organism>
<dbReference type="PANTHER" id="PTHR28055">
    <property type="entry name" value="ALTERED INHERITANCE OF MITOCHONDRIA PROTEIN 41, MITOCHONDRIAL"/>
    <property type="match status" value="1"/>
</dbReference>
<gene>
    <name evidence="1" type="primary">yqeY</name>
    <name evidence="1" type="ORF">NCTC13071_02057</name>
</gene>
<dbReference type="AlphaFoldDB" id="A0A3S4T389"/>
<dbReference type="EMBL" id="LR134384">
    <property type="protein sequence ID" value="VEH16040.1"/>
    <property type="molecule type" value="Genomic_DNA"/>
</dbReference>
<dbReference type="KEGG" id="poc:NCTC13071_02057"/>
<sequence length="145" mass="16576">MYNEEINKMIMTSMKSGEKEKAAVYRLLKSEFLKFNTAKDAKTLDDAAEIQIIRKMVKERKESEKVYADAGRNDLAENERNEYLILEALLPAAPKDEEIEAFIVASYPDGIEQKQMGNVIKEVKAKWNAADGKTVSELVRKHIKH</sequence>
<dbReference type="Pfam" id="PF09424">
    <property type="entry name" value="YqeY"/>
    <property type="match status" value="1"/>
</dbReference>
<dbReference type="InterPro" id="IPR023168">
    <property type="entry name" value="GatB_Yqey_C_2"/>
</dbReference>
<dbReference type="Proteomes" id="UP000274578">
    <property type="component" value="Chromosome 1"/>
</dbReference>
<dbReference type="InterPro" id="IPR003789">
    <property type="entry name" value="Asn/Gln_tRNA_amidoTrase-B-like"/>
</dbReference>
<dbReference type="PANTHER" id="PTHR28055:SF1">
    <property type="entry name" value="ALTERED INHERITANCE OF MITOCHONDRIA PROTEIN 41, MITOCHONDRIAL"/>
    <property type="match status" value="1"/>
</dbReference>
<reference evidence="1 2" key="1">
    <citation type="submission" date="2018-12" db="EMBL/GenBank/DDBJ databases">
        <authorList>
            <consortium name="Pathogen Informatics"/>
        </authorList>
    </citation>
    <scope>NUCLEOTIDE SEQUENCE [LARGE SCALE GENOMIC DNA]</scope>
    <source>
        <strain evidence="1 2">NCTC13071</strain>
    </source>
</reference>
<dbReference type="GO" id="GO:0016884">
    <property type="term" value="F:carbon-nitrogen ligase activity, with glutamine as amido-N-donor"/>
    <property type="evidence" value="ECO:0007669"/>
    <property type="project" value="InterPro"/>
</dbReference>
<dbReference type="GeneID" id="85012835"/>
<dbReference type="Gene3D" id="1.10.1510.10">
    <property type="entry name" value="Uncharacterised protein YqeY/AIM41 PF09424, N-terminal domain"/>
    <property type="match status" value="1"/>
</dbReference>
<dbReference type="SUPFAM" id="SSF89095">
    <property type="entry name" value="GatB/YqeY motif"/>
    <property type="match status" value="1"/>
</dbReference>
<dbReference type="RefSeq" id="WP_004372244.1">
    <property type="nucleotide sequence ID" value="NZ_CAUTNN010000001.1"/>
</dbReference>
<protein>
    <submittedName>
        <fullName evidence="1">Uncharacterized conserved protein</fullName>
    </submittedName>
</protein>